<protein>
    <submittedName>
        <fullName evidence="2">Uncharacterized protein</fullName>
    </submittedName>
</protein>
<evidence type="ECO:0000256" key="1">
    <source>
        <dbReference type="SAM" id="MobiDB-lite"/>
    </source>
</evidence>
<accession>A0A0A9A4L5</accession>
<organism evidence="2">
    <name type="scientific">Arundo donax</name>
    <name type="common">Giant reed</name>
    <name type="synonym">Donax arundinaceus</name>
    <dbReference type="NCBI Taxonomy" id="35708"/>
    <lineage>
        <taxon>Eukaryota</taxon>
        <taxon>Viridiplantae</taxon>
        <taxon>Streptophyta</taxon>
        <taxon>Embryophyta</taxon>
        <taxon>Tracheophyta</taxon>
        <taxon>Spermatophyta</taxon>
        <taxon>Magnoliopsida</taxon>
        <taxon>Liliopsida</taxon>
        <taxon>Poales</taxon>
        <taxon>Poaceae</taxon>
        <taxon>PACMAD clade</taxon>
        <taxon>Arundinoideae</taxon>
        <taxon>Arundineae</taxon>
        <taxon>Arundo</taxon>
    </lineage>
</organism>
<dbReference type="EMBL" id="GBRH01253007">
    <property type="protein sequence ID" value="JAD44888.1"/>
    <property type="molecule type" value="Transcribed_RNA"/>
</dbReference>
<evidence type="ECO:0000313" key="2">
    <source>
        <dbReference type="EMBL" id="JAD44888.1"/>
    </source>
</evidence>
<proteinExistence type="predicted"/>
<reference evidence="2" key="2">
    <citation type="journal article" date="2015" name="Data Brief">
        <title>Shoot transcriptome of the giant reed, Arundo donax.</title>
        <authorList>
            <person name="Barrero R.A."/>
            <person name="Guerrero F.D."/>
            <person name="Moolhuijzen P."/>
            <person name="Goolsby J.A."/>
            <person name="Tidwell J."/>
            <person name="Bellgard S.E."/>
            <person name="Bellgard M.I."/>
        </authorList>
    </citation>
    <scope>NUCLEOTIDE SEQUENCE</scope>
    <source>
        <tissue evidence="2">Shoot tissue taken approximately 20 cm above the soil surface</tissue>
    </source>
</reference>
<dbReference type="AlphaFoldDB" id="A0A0A9A4L5"/>
<feature type="region of interest" description="Disordered" evidence="1">
    <location>
        <begin position="1"/>
        <end position="23"/>
    </location>
</feature>
<name>A0A0A9A4L5_ARUDO</name>
<sequence length="23" mass="2572">MWTPPTRCPWSSPSPMAPRLCGL</sequence>
<reference evidence="2" key="1">
    <citation type="submission" date="2014-09" db="EMBL/GenBank/DDBJ databases">
        <authorList>
            <person name="Magalhaes I.L.F."/>
            <person name="Oliveira U."/>
            <person name="Santos F.R."/>
            <person name="Vidigal T.H.D.A."/>
            <person name="Brescovit A.D."/>
            <person name="Santos A.J."/>
        </authorList>
    </citation>
    <scope>NUCLEOTIDE SEQUENCE</scope>
    <source>
        <tissue evidence="2">Shoot tissue taken approximately 20 cm above the soil surface</tissue>
    </source>
</reference>